<gene>
    <name evidence="1" type="ORF">GA0116948_10937</name>
</gene>
<dbReference type="RefSeq" id="WP_240619206.1">
    <property type="nucleotide sequence ID" value="NZ_FMAR01000009.1"/>
</dbReference>
<dbReference type="EMBL" id="FMAR01000009">
    <property type="protein sequence ID" value="SCC44759.1"/>
    <property type="molecule type" value="Genomic_DNA"/>
</dbReference>
<dbReference type="Proteomes" id="UP000242818">
    <property type="component" value="Unassembled WGS sequence"/>
</dbReference>
<protein>
    <submittedName>
        <fullName evidence="1">Uncharacterized protein</fullName>
    </submittedName>
</protein>
<reference evidence="1 2" key="1">
    <citation type="submission" date="2016-08" db="EMBL/GenBank/DDBJ databases">
        <authorList>
            <person name="Seilhamer J.J."/>
        </authorList>
    </citation>
    <scope>NUCLEOTIDE SEQUENCE [LARGE SCALE GENOMIC DNA]</scope>
    <source>
        <strain evidence="1 2">A37T2</strain>
    </source>
</reference>
<proteinExistence type="predicted"/>
<sequence length="125" mass="14416">MTQSYLRKSGKAGPGKVCMIAIFFYLNRSLPLNFMDSLKIRCPKCKWEPDGKPYWQCSCGHVWDTFTTGGRCPACQKVWEDTCCIYPPAGCLQWSPHLDWYEHLDNILLEIREVIATPVKKPVEE</sequence>
<accession>A0A1C4EM99</accession>
<organism evidence="1 2">
    <name type="scientific">Chitinophaga costaii</name>
    <dbReference type="NCBI Taxonomy" id="1335309"/>
    <lineage>
        <taxon>Bacteria</taxon>
        <taxon>Pseudomonadati</taxon>
        <taxon>Bacteroidota</taxon>
        <taxon>Chitinophagia</taxon>
        <taxon>Chitinophagales</taxon>
        <taxon>Chitinophagaceae</taxon>
        <taxon>Chitinophaga</taxon>
    </lineage>
</organism>
<dbReference type="AlphaFoldDB" id="A0A1C4EM99"/>
<keyword evidence="2" id="KW-1185">Reference proteome</keyword>
<name>A0A1C4EM99_9BACT</name>
<dbReference type="STRING" id="1335309.GA0116948_10937"/>
<evidence type="ECO:0000313" key="1">
    <source>
        <dbReference type="EMBL" id="SCC44759.1"/>
    </source>
</evidence>
<evidence type="ECO:0000313" key="2">
    <source>
        <dbReference type="Proteomes" id="UP000242818"/>
    </source>
</evidence>